<gene>
    <name evidence="1" type="ORF">LCGC14_1401840</name>
</gene>
<reference evidence="1" key="1">
    <citation type="journal article" date="2015" name="Nature">
        <title>Complex archaea that bridge the gap between prokaryotes and eukaryotes.</title>
        <authorList>
            <person name="Spang A."/>
            <person name="Saw J.H."/>
            <person name="Jorgensen S.L."/>
            <person name="Zaremba-Niedzwiedzka K."/>
            <person name="Martijn J."/>
            <person name="Lind A.E."/>
            <person name="van Eijk R."/>
            <person name="Schleper C."/>
            <person name="Guy L."/>
            <person name="Ettema T.J."/>
        </authorList>
    </citation>
    <scope>NUCLEOTIDE SEQUENCE</scope>
</reference>
<comment type="caution">
    <text evidence="1">The sequence shown here is derived from an EMBL/GenBank/DDBJ whole genome shotgun (WGS) entry which is preliminary data.</text>
</comment>
<dbReference type="EMBL" id="LAZR01009164">
    <property type="protein sequence ID" value="KKM74284.1"/>
    <property type="molecule type" value="Genomic_DNA"/>
</dbReference>
<proteinExistence type="predicted"/>
<evidence type="ECO:0000313" key="1">
    <source>
        <dbReference type="EMBL" id="KKM74284.1"/>
    </source>
</evidence>
<sequence>MMTIPITIMCGGGCGGKETVAVRVKLTPIGDQKALVLDDSVCPDGWSLIEQFSGFGDSSYEPTCPECGERWL</sequence>
<organism evidence="1">
    <name type="scientific">marine sediment metagenome</name>
    <dbReference type="NCBI Taxonomy" id="412755"/>
    <lineage>
        <taxon>unclassified sequences</taxon>
        <taxon>metagenomes</taxon>
        <taxon>ecological metagenomes</taxon>
    </lineage>
</organism>
<protein>
    <submittedName>
        <fullName evidence="1">Uncharacterized protein</fullName>
    </submittedName>
</protein>
<accession>A0A0F9JWX2</accession>
<name>A0A0F9JWX2_9ZZZZ</name>
<dbReference type="AlphaFoldDB" id="A0A0F9JWX2"/>